<dbReference type="InterPro" id="IPR050863">
    <property type="entry name" value="CenT-Element_Derived"/>
</dbReference>
<dbReference type="PROSITE" id="PS51253">
    <property type="entry name" value="HTH_CENPB"/>
    <property type="match status" value="1"/>
</dbReference>
<dbReference type="Pfam" id="PF03221">
    <property type="entry name" value="HTH_Tnp_Tc5"/>
    <property type="match status" value="1"/>
</dbReference>
<dbReference type="Proteomes" id="UP000276133">
    <property type="component" value="Unassembled WGS sequence"/>
</dbReference>
<dbReference type="PANTHER" id="PTHR19303:SF73">
    <property type="entry name" value="PROTEIN PDC2"/>
    <property type="match status" value="1"/>
</dbReference>
<dbReference type="Gene3D" id="1.10.10.60">
    <property type="entry name" value="Homeodomain-like"/>
    <property type="match status" value="2"/>
</dbReference>
<evidence type="ECO:0000313" key="4">
    <source>
        <dbReference type="EMBL" id="RNA16173.1"/>
    </source>
</evidence>
<organism evidence="4 5">
    <name type="scientific">Brachionus plicatilis</name>
    <name type="common">Marine rotifer</name>
    <name type="synonym">Brachionus muelleri</name>
    <dbReference type="NCBI Taxonomy" id="10195"/>
    <lineage>
        <taxon>Eukaryota</taxon>
        <taxon>Metazoa</taxon>
        <taxon>Spiralia</taxon>
        <taxon>Gnathifera</taxon>
        <taxon>Rotifera</taxon>
        <taxon>Eurotatoria</taxon>
        <taxon>Monogononta</taxon>
        <taxon>Pseudotrocha</taxon>
        <taxon>Ploima</taxon>
        <taxon>Brachionidae</taxon>
        <taxon>Brachionus</taxon>
    </lineage>
</organism>
<dbReference type="SUPFAM" id="SSF46689">
    <property type="entry name" value="Homeodomain-like"/>
    <property type="match status" value="2"/>
</dbReference>
<reference evidence="4 5" key="1">
    <citation type="journal article" date="2018" name="Sci. Rep.">
        <title>Genomic signatures of local adaptation to the degree of environmental predictability in rotifers.</title>
        <authorList>
            <person name="Franch-Gras L."/>
            <person name="Hahn C."/>
            <person name="Garcia-Roger E.M."/>
            <person name="Carmona M.J."/>
            <person name="Serra M."/>
            <person name="Gomez A."/>
        </authorList>
    </citation>
    <scope>NUCLEOTIDE SEQUENCE [LARGE SCALE GENOMIC DNA]</scope>
    <source>
        <strain evidence="4">HYR1</strain>
    </source>
</reference>
<evidence type="ECO:0000256" key="1">
    <source>
        <dbReference type="ARBA" id="ARBA00023125"/>
    </source>
</evidence>
<dbReference type="InterPro" id="IPR054465">
    <property type="entry name" value="Integrase_p58-like_C"/>
</dbReference>
<dbReference type="InterPro" id="IPR009057">
    <property type="entry name" value="Homeodomain-like_sf"/>
</dbReference>
<dbReference type="Pfam" id="PF22938">
    <property type="entry name" value="Integrase_p58_C"/>
    <property type="match status" value="1"/>
</dbReference>
<keyword evidence="1" id="KW-0238">DNA-binding</keyword>
<accession>A0A3M7QY05</accession>
<dbReference type="InterPro" id="IPR006600">
    <property type="entry name" value="HTH_CenpB_DNA-bd_dom"/>
</dbReference>
<gene>
    <name evidence="4" type="ORF">BpHYR1_011614</name>
</gene>
<dbReference type="SMART" id="SM00674">
    <property type="entry name" value="CENPB"/>
    <property type="match status" value="1"/>
</dbReference>
<dbReference type="GO" id="GO:0003677">
    <property type="term" value="F:DNA binding"/>
    <property type="evidence" value="ECO:0007669"/>
    <property type="project" value="UniProtKB-KW"/>
</dbReference>
<evidence type="ECO:0000256" key="2">
    <source>
        <dbReference type="SAM" id="MobiDB-lite"/>
    </source>
</evidence>
<feature type="compositionally biased region" description="Low complexity" evidence="2">
    <location>
        <begin position="334"/>
        <end position="346"/>
    </location>
</feature>
<dbReference type="AlphaFoldDB" id="A0A3M7QY05"/>
<sequence length="362" mass="41902">MDGKSPEISLKLEIIEDYNNKATPTELSRKYGLAASTISTIVKNQEAIKKASESMREIKKAKRLREPEYKELEKYLDMWFRDTKAHNSITLDGPLIQAQALKISTMLQKPDFKASSGWLNNFLKRHNYRKSQVQKHLQKCYEIVHETTGHKINKFKFYADRGVRPASYGLGDRVWILKESKLKGISRKLSRKWKGPYTVIKRQGEHNYWIKPDGQGKKRLVHVNKLKKCFSPPENVQLESLNDTQTQPELKFSKTIPAPPEISAEPQFSATIPVSFSTPIDPEPMRFGNFSAHLGDPYNQNESYWLDSNYLALEDDAVQDEGKESMFQPNYYLQNQVRNTTTTTNPPQRPIRKRKPPDRYGH</sequence>
<proteinExistence type="predicted"/>
<keyword evidence="5" id="KW-1185">Reference proteome</keyword>
<evidence type="ECO:0000313" key="5">
    <source>
        <dbReference type="Proteomes" id="UP000276133"/>
    </source>
</evidence>
<feature type="region of interest" description="Disordered" evidence="2">
    <location>
        <begin position="330"/>
        <end position="362"/>
    </location>
</feature>
<dbReference type="STRING" id="10195.A0A3M7QY05"/>
<dbReference type="GO" id="GO:0005634">
    <property type="term" value="C:nucleus"/>
    <property type="evidence" value="ECO:0007669"/>
    <property type="project" value="TreeGrafter"/>
</dbReference>
<comment type="caution">
    <text evidence="4">The sequence shown here is derived from an EMBL/GenBank/DDBJ whole genome shotgun (WGS) entry which is preliminary data.</text>
</comment>
<protein>
    <submittedName>
        <fullName evidence="4">Tigger transposable element-derived 4</fullName>
    </submittedName>
</protein>
<dbReference type="PANTHER" id="PTHR19303">
    <property type="entry name" value="TRANSPOSON"/>
    <property type="match status" value="1"/>
</dbReference>
<evidence type="ECO:0000259" key="3">
    <source>
        <dbReference type="PROSITE" id="PS51253"/>
    </source>
</evidence>
<name>A0A3M7QY05_BRAPC</name>
<feature type="domain" description="HTH CENPB-type" evidence="3">
    <location>
        <begin position="60"/>
        <end position="132"/>
    </location>
</feature>
<dbReference type="OrthoDB" id="9909311at2759"/>
<dbReference type="EMBL" id="REGN01004783">
    <property type="protein sequence ID" value="RNA16173.1"/>
    <property type="molecule type" value="Genomic_DNA"/>
</dbReference>